<dbReference type="InParanoid" id="A0A0Q0VQS5"/>
<evidence type="ECO:0000313" key="7">
    <source>
        <dbReference type="EMBL" id="KQB33450.1"/>
    </source>
</evidence>
<comment type="caution">
    <text evidence="7">The sequence shown here is derived from an EMBL/GenBank/DDBJ whole genome shotgun (WGS) entry which is preliminary data.</text>
</comment>
<gene>
    <name evidence="7" type="ORF">AOG55_03035</name>
</gene>
<dbReference type="Pfam" id="PF00483">
    <property type="entry name" value="NTP_transferase"/>
    <property type="match status" value="1"/>
</dbReference>
<dbReference type="EMBL" id="LKBH01000312">
    <property type="protein sequence ID" value="KQB33450.1"/>
    <property type="molecule type" value="Genomic_DNA"/>
</dbReference>
<dbReference type="InterPro" id="IPR005835">
    <property type="entry name" value="NTP_transferase_dom"/>
</dbReference>
<evidence type="ECO:0000313" key="8">
    <source>
        <dbReference type="Proteomes" id="UP000050301"/>
    </source>
</evidence>
<name>A0A0Q0VQS5_9ARCH</name>
<sequence length="252" mass="29379">MLYIYILFLYLFMESVITAAGKGTRANLPRNMRKEMLPVYSVRDNKIVLRPVIDVIINKLSNAGIDKFFVIIDKNDNGTRDYLLSLDYKIELIYQDKPKGYGYAVSLASDYVNSNFILNAGDGFILKDDYIIKMINYFKIRKKSVISLMRVKDPSRYGIASIAGKKVLSVVEKPEKPETNYALPAFYIFERGIFNYMKYDELTPAINDFIMAGNDVYYYLIRNSDWVSIGRSENYYKILRKTYNYSERNLKK</sequence>
<dbReference type="PANTHER" id="PTHR43197:SF1">
    <property type="entry name" value="UTP--GLUCOSE-1-PHOSPHATE URIDYLYLTRANSFERASE"/>
    <property type="match status" value="1"/>
</dbReference>
<keyword evidence="3" id="KW-0808">Transferase</keyword>
<accession>A0A0Q0VQS5</accession>
<comment type="catalytic activity">
    <reaction evidence="5">
        <text>alpha-D-glucose 1-phosphate + UTP + H(+) = UDP-alpha-D-glucose + diphosphate</text>
        <dbReference type="Rhea" id="RHEA:19889"/>
        <dbReference type="ChEBI" id="CHEBI:15378"/>
        <dbReference type="ChEBI" id="CHEBI:33019"/>
        <dbReference type="ChEBI" id="CHEBI:46398"/>
        <dbReference type="ChEBI" id="CHEBI:58601"/>
        <dbReference type="ChEBI" id="CHEBI:58885"/>
        <dbReference type="EC" id="2.7.7.9"/>
    </reaction>
</comment>
<organism evidence="7 8">
    <name type="scientific">Acidiplasma cupricumulans</name>
    <dbReference type="NCBI Taxonomy" id="312540"/>
    <lineage>
        <taxon>Archaea</taxon>
        <taxon>Methanobacteriati</taxon>
        <taxon>Thermoplasmatota</taxon>
        <taxon>Thermoplasmata</taxon>
        <taxon>Thermoplasmatales</taxon>
        <taxon>Ferroplasmaceae</taxon>
        <taxon>Acidiplasma</taxon>
    </lineage>
</organism>
<proteinExistence type="inferred from homology"/>
<evidence type="ECO:0000256" key="1">
    <source>
        <dbReference type="ARBA" id="ARBA00006890"/>
    </source>
</evidence>
<evidence type="ECO:0000256" key="3">
    <source>
        <dbReference type="ARBA" id="ARBA00022679"/>
    </source>
</evidence>
<dbReference type="PANTHER" id="PTHR43197">
    <property type="entry name" value="UTP--GLUCOSE-1-PHOSPHATE URIDYLYLTRANSFERASE"/>
    <property type="match status" value="1"/>
</dbReference>
<feature type="domain" description="Nucleotidyl transferase" evidence="6">
    <location>
        <begin position="15"/>
        <end position="241"/>
    </location>
</feature>
<dbReference type="EC" id="2.7.7.9" evidence="2"/>
<dbReference type="CDD" id="cd04181">
    <property type="entry name" value="NTP_transferase"/>
    <property type="match status" value="1"/>
</dbReference>
<protein>
    <recommendedName>
        <fullName evidence="2">UTP--glucose-1-phosphate uridylyltransferase</fullName>
        <ecNumber evidence="2">2.7.7.9</ecNumber>
    </recommendedName>
</protein>
<keyword evidence="4" id="KW-0548">Nucleotidyltransferase</keyword>
<dbReference type="InterPro" id="IPR029044">
    <property type="entry name" value="Nucleotide-diphossugar_trans"/>
</dbReference>
<dbReference type="GO" id="GO:0003983">
    <property type="term" value="F:UTP:glucose-1-phosphate uridylyltransferase activity"/>
    <property type="evidence" value="ECO:0007669"/>
    <property type="project" value="UniProtKB-EC"/>
</dbReference>
<dbReference type="GO" id="GO:0006011">
    <property type="term" value="P:UDP-alpha-D-glucose metabolic process"/>
    <property type="evidence" value="ECO:0007669"/>
    <property type="project" value="InterPro"/>
</dbReference>
<keyword evidence="8" id="KW-1185">Reference proteome</keyword>
<dbReference type="SUPFAM" id="SSF53448">
    <property type="entry name" value="Nucleotide-diphospho-sugar transferases"/>
    <property type="match status" value="1"/>
</dbReference>
<evidence type="ECO:0000256" key="5">
    <source>
        <dbReference type="ARBA" id="ARBA00048128"/>
    </source>
</evidence>
<evidence type="ECO:0000259" key="6">
    <source>
        <dbReference type="Pfam" id="PF00483"/>
    </source>
</evidence>
<evidence type="ECO:0000256" key="4">
    <source>
        <dbReference type="ARBA" id="ARBA00022695"/>
    </source>
</evidence>
<dbReference type="Gene3D" id="3.90.550.10">
    <property type="entry name" value="Spore Coat Polysaccharide Biosynthesis Protein SpsA, Chain A"/>
    <property type="match status" value="1"/>
</dbReference>
<comment type="similarity">
    <text evidence="1">Belongs to the UDPGP type 2 family.</text>
</comment>
<reference evidence="7 8" key="1">
    <citation type="submission" date="2015-09" db="EMBL/GenBank/DDBJ databases">
        <title>Heavy metals and arsenic resistance mechanisms in polyextremophilic archaea of the family Ferroplasmaceae.</title>
        <authorList>
            <person name="Bulaev A.G."/>
            <person name="Kanygina A.V."/>
        </authorList>
    </citation>
    <scope>NUCLEOTIDE SEQUENCE [LARGE SCALE GENOMIC DNA]</scope>
    <source>
        <strain evidence="7 8">BH2</strain>
    </source>
</reference>
<dbReference type="InterPro" id="IPR005771">
    <property type="entry name" value="GalU_uridylyltTrfase_bac/arc"/>
</dbReference>
<evidence type="ECO:0000256" key="2">
    <source>
        <dbReference type="ARBA" id="ARBA00012415"/>
    </source>
</evidence>
<dbReference type="AlphaFoldDB" id="A0A0Q0VQS5"/>
<dbReference type="Proteomes" id="UP000050301">
    <property type="component" value="Unassembled WGS sequence"/>
</dbReference>